<dbReference type="Proteomes" id="UP000189739">
    <property type="component" value="Unassembled WGS sequence"/>
</dbReference>
<dbReference type="EMBL" id="MBTF01000002">
    <property type="protein sequence ID" value="OOQ61433.1"/>
    <property type="molecule type" value="Genomic_DNA"/>
</dbReference>
<dbReference type="Pfam" id="PF07883">
    <property type="entry name" value="Cupin_2"/>
    <property type="match status" value="1"/>
</dbReference>
<proteinExistence type="predicted"/>
<dbReference type="AlphaFoldDB" id="A0A1S9PKE2"/>
<evidence type="ECO:0000313" key="2">
    <source>
        <dbReference type="EMBL" id="OOQ61433.1"/>
    </source>
</evidence>
<evidence type="ECO:0000313" key="3">
    <source>
        <dbReference type="Proteomes" id="UP000189739"/>
    </source>
</evidence>
<feature type="domain" description="Cupin type-2" evidence="1">
    <location>
        <begin position="42"/>
        <end position="103"/>
    </location>
</feature>
<accession>A0A1S9PKE2</accession>
<dbReference type="InterPro" id="IPR014710">
    <property type="entry name" value="RmlC-like_jellyroll"/>
</dbReference>
<gene>
    <name evidence="2" type="ORF">BC343_20930</name>
</gene>
<keyword evidence="3" id="KW-1185">Reference proteome</keyword>
<dbReference type="PANTHER" id="PTHR36440">
    <property type="entry name" value="PUTATIVE (AFU_ORTHOLOGUE AFUA_8G07350)-RELATED"/>
    <property type="match status" value="1"/>
</dbReference>
<protein>
    <recommendedName>
        <fullName evidence="1">Cupin type-2 domain-containing protein</fullName>
    </recommendedName>
</protein>
<name>A0A1S9PKE2_9SPHI</name>
<dbReference type="InterPro" id="IPR011051">
    <property type="entry name" value="RmlC_Cupin_sf"/>
</dbReference>
<dbReference type="InterPro" id="IPR053146">
    <property type="entry name" value="QDO-like"/>
</dbReference>
<reference evidence="2 3" key="1">
    <citation type="submission" date="2016-07" db="EMBL/GenBank/DDBJ databases">
        <title>Genomic analysis of zinc-resistant bacterium Mucilaginibacter pedocola TBZ30.</title>
        <authorList>
            <person name="Huang J."/>
            <person name="Tang J."/>
        </authorList>
    </citation>
    <scope>NUCLEOTIDE SEQUENCE [LARGE SCALE GENOMIC DNA]</scope>
    <source>
        <strain evidence="2 3">TBZ30</strain>
    </source>
</reference>
<dbReference type="SUPFAM" id="SSF51182">
    <property type="entry name" value="RmlC-like cupins"/>
    <property type="match status" value="1"/>
</dbReference>
<dbReference type="Gene3D" id="2.60.120.10">
    <property type="entry name" value="Jelly Rolls"/>
    <property type="match status" value="1"/>
</dbReference>
<dbReference type="PANTHER" id="PTHR36440:SF1">
    <property type="entry name" value="PUTATIVE (AFU_ORTHOLOGUE AFUA_8G07350)-RELATED"/>
    <property type="match status" value="1"/>
</dbReference>
<dbReference type="OrthoDB" id="1423961at2"/>
<organism evidence="2 3">
    <name type="scientific">Mucilaginibacter pedocola</name>
    <dbReference type="NCBI Taxonomy" id="1792845"/>
    <lineage>
        <taxon>Bacteria</taxon>
        <taxon>Pseudomonadati</taxon>
        <taxon>Bacteroidota</taxon>
        <taxon>Sphingobacteriia</taxon>
        <taxon>Sphingobacteriales</taxon>
        <taxon>Sphingobacteriaceae</taxon>
        <taxon>Mucilaginibacter</taxon>
    </lineage>
</organism>
<dbReference type="RefSeq" id="WP_078346720.1">
    <property type="nucleotide sequence ID" value="NZ_MBTF01000002.1"/>
</dbReference>
<sequence>MENIQTENQAAVVPTFRSYYGGYFEILISPEESAGNLGMVDMRLPKGSEPPPHIHLHEDETFYILEGEVVVTVAGKQTYLKAGQAAFGPKGLEHAFEVLTPEARIIITITPGDFVNFFKEFSAPVEGAPQITPPQGPPPAEAIEYMAARLKSRYNVMFV</sequence>
<comment type="caution">
    <text evidence="2">The sequence shown here is derived from an EMBL/GenBank/DDBJ whole genome shotgun (WGS) entry which is preliminary data.</text>
</comment>
<evidence type="ECO:0000259" key="1">
    <source>
        <dbReference type="Pfam" id="PF07883"/>
    </source>
</evidence>
<dbReference type="STRING" id="1792845.BC343_20930"/>
<dbReference type="InterPro" id="IPR013096">
    <property type="entry name" value="Cupin_2"/>
</dbReference>